<dbReference type="InterPro" id="IPR020616">
    <property type="entry name" value="Thiolase_N"/>
</dbReference>
<evidence type="ECO:0000259" key="7">
    <source>
        <dbReference type="Pfam" id="PF02803"/>
    </source>
</evidence>
<organism evidence="8 9">
    <name type="scientific">Streptomyces palmae</name>
    <dbReference type="NCBI Taxonomy" id="1701085"/>
    <lineage>
        <taxon>Bacteria</taxon>
        <taxon>Bacillati</taxon>
        <taxon>Actinomycetota</taxon>
        <taxon>Actinomycetes</taxon>
        <taxon>Kitasatosporales</taxon>
        <taxon>Streptomycetaceae</taxon>
        <taxon>Streptomyces</taxon>
    </lineage>
</organism>
<dbReference type="PANTHER" id="PTHR43853">
    <property type="entry name" value="3-KETOACYL-COA THIOLASE, PEROXISOMAL"/>
    <property type="match status" value="1"/>
</dbReference>
<keyword evidence="3 5" id="KW-0012">Acyltransferase</keyword>
<dbReference type="EMBL" id="SRID01000051">
    <property type="protein sequence ID" value="TGB14431.1"/>
    <property type="molecule type" value="Genomic_DNA"/>
</dbReference>
<dbReference type="RefSeq" id="WP_135338325.1">
    <property type="nucleotide sequence ID" value="NZ_JBHLTX010000025.1"/>
</dbReference>
<gene>
    <name evidence="8" type="ORF">E4099_08350</name>
</gene>
<evidence type="ECO:0000256" key="1">
    <source>
        <dbReference type="ARBA" id="ARBA00010982"/>
    </source>
</evidence>
<dbReference type="Gene3D" id="3.40.47.10">
    <property type="match status" value="1"/>
</dbReference>
<feature type="domain" description="Thiolase N-terminal" evidence="6">
    <location>
        <begin position="8"/>
        <end position="266"/>
    </location>
</feature>
<dbReference type="NCBIfam" id="TIGR01930">
    <property type="entry name" value="AcCoA-C-Actrans"/>
    <property type="match status" value="1"/>
</dbReference>
<feature type="domain" description="Thiolase C-terminal" evidence="7">
    <location>
        <begin position="275"/>
        <end position="397"/>
    </location>
</feature>
<dbReference type="SUPFAM" id="SSF53901">
    <property type="entry name" value="Thiolase-like"/>
    <property type="match status" value="2"/>
</dbReference>
<dbReference type="EC" id="2.3.1.16" evidence="8"/>
<comment type="similarity">
    <text evidence="1 5">Belongs to the thiolase-like superfamily. Thiolase family.</text>
</comment>
<dbReference type="InterPro" id="IPR016039">
    <property type="entry name" value="Thiolase-like"/>
</dbReference>
<dbReference type="AlphaFoldDB" id="A0A4Z0H9Q0"/>
<feature type="active site" description="Proton acceptor" evidence="4">
    <location>
        <position position="354"/>
    </location>
</feature>
<proteinExistence type="inferred from homology"/>
<dbReference type="InterPro" id="IPR050215">
    <property type="entry name" value="Thiolase-like_sf_Thiolase"/>
</dbReference>
<evidence type="ECO:0000259" key="6">
    <source>
        <dbReference type="Pfam" id="PF00108"/>
    </source>
</evidence>
<evidence type="ECO:0000256" key="2">
    <source>
        <dbReference type="ARBA" id="ARBA00022679"/>
    </source>
</evidence>
<dbReference type="InterPro" id="IPR002155">
    <property type="entry name" value="Thiolase"/>
</dbReference>
<dbReference type="Proteomes" id="UP000297948">
    <property type="component" value="Unassembled WGS sequence"/>
</dbReference>
<dbReference type="GO" id="GO:0005737">
    <property type="term" value="C:cytoplasm"/>
    <property type="evidence" value="ECO:0007669"/>
    <property type="project" value="UniProtKB-ARBA"/>
</dbReference>
<dbReference type="OrthoDB" id="3204099at2"/>
<dbReference type="PIRSF" id="PIRSF000429">
    <property type="entry name" value="Ac-CoA_Ac_transf"/>
    <property type="match status" value="1"/>
</dbReference>
<evidence type="ECO:0000256" key="4">
    <source>
        <dbReference type="PIRSR" id="PIRSR000429-1"/>
    </source>
</evidence>
<keyword evidence="9" id="KW-1185">Reference proteome</keyword>
<evidence type="ECO:0000313" key="8">
    <source>
        <dbReference type="EMBL" id="TGB14431.1"/>
    </source>
</evidence>
<dbReference type="GO" id="GO:0006635">
    <property type="term" value="P:fatty acid beta-oxidation"/>
    <property type="evidence" value="ECO:0007669"/>
    <property type="project" value="TreeGrafter"/>
</dbReference>
<dbReference type="InterPro" id="IPR020617">
    <property type="entry name" value="Thiolase_C"/>
</dbReference>
<reference evidence="8 9" key="1">
    <citation type="submission" date="2019-03" db="EMBL/GenBank/DDBJ databases">
        <authorList>
            <person name="Gonzalez-Pimentel J.L."/>
        </authorList>
    </citation>
    <scope>NUCLEOTIDE SEQUENCE [LARGE SCALE GENOMIC DNA]</scope>
    <source>
        <strain evidence="8 9">JCM 31289</strain>
    </source>
</reference>
<dbReference type="PROSITE" id="PS00737">
    <property type="entry name" value="THIOLASE_2"/>
    <property type="match status" value="1"/>
</dbReference>
<dbReference type="GO" id="GO:0010124">
    <property type="term" value="P:phenylacetate catabolic process"/>
    <property type="evidence" value="ECO:0007669"/>
    <property type="project" value="TreeGrafter"/>
</dbReference>
<accession>A0A4Z0H9Q0</accession>
<dbReference type="Pfam" id="PF00108">
    <property type="entry name" value="Thiolase_N"/>
    <property type="match status" value="1"/>
</dbReference>
<evidence type="ECO:0000256" key="3">
    <source>
        <dbReference type="ARBA" id="ARBA00023315"/>
    </source>
</evidence>
<evidence type="ECO:0000256" key="5">
    <source>
        <dbReference type="RuleBase" id="RU003557"/>
    </source>
</evidence>
<dbReference type="CDD" id="cd00751">
    <property type="entry name" value="thiolase"/>
    <property type="match status" value="1"/>
</dbReference>
<feature type="active site" description="Proton acceptor" evidence="4">
    <location>
        <position position="385"/>
    </location>
</feature>
<dbReference type="GO" id="GO:0003988">
    <property type="term" value="F:acetyl-CoA C-acyltransferase activity"/>
    <property type="evidence" value="ECO:0007669"/>
    <property type="project" value="UniProtKB-EC"/>
</dbReference>
<dbReference type="InterPro" id="IPR020613">
    <property type="entry name" value="Thiolase_CS"/>
</dbReference>
<protein>
    <submittedName>
        <fullName evidence="8">Acetyl-CoA C-acyltransferase</fullName>
        <ecNumber evidence="8">2.3.1.16</ecNumber>
    </submittedName>
</protein>
<keyword evidence="2 5" id="KW-0808">Transferase</keyword>
<sequence length="406" mass="43281">MPRTARDVVFVDGVRTPFGKAGPKGIYHETRADDLVVKCIRELLRRNPDLDPARIDEVAVAATTQIGDQGLTLGRTAGILAGLPQSVPGYSIDRMCAGAMTAVTTTAGSIAFGAYDIAVAAGVEHMGRHPMGEGVDPNPRFVSEKLVDESALFMGMTAENLHDRLPHITKQRADEYAVRSQEKAAKAYADGKIQQDLVPISIRRTTPEGGELGWGLATADEPMRPGTTLENLASLKTPFRPHGRVTAGNAAGLNDGATASLIAAEDVARELGLPVKMRLVSYSFAGVEPEVMGIGPVPATEKALRQAGLGIEDIGLFEINEAFAVQVLSLLDHYGIADDDPRVNQYGGAIAYGHPLASSGVRLMTQLARQFEEQPHVRYGLTTMCVGFGMGGTVIWENPHFDGGNK</sequence>
<name>A0A4Z0H9Q0_9ACTN</name>
<comment type="caution">
    <text evidence="8">The sequence shown here is derived from an EMBL/GenBank/DDBJ whole genome shotgun (WGS) entry which is preliminary data.</text>
</comment>
<dbReference type="PANTHER" id="PTHR43853:SF2">
    <property type="entry name" value="3-OXOADIPYL-COA_3-OXO-5,6-DEHYDROSUBERYL-COA THIOLASE"/>
    <property type="match status" value="1"/>
</dbReference>
<evidence type="ECO:0000313" key="9">
    <source>
        <dbReference type="Proteomes" id="UP000297948"/>
    </source>
</evidence>
<feature type="active site" description="Acyl-thioester intermediate" evidence="4">
    <location>
        <position position="96"/>
    </location>
</feature>
<dbReference type="Pfam" id="PF02803">
    <property type="entry name" value="Thiolase_C"/>
    <property type="match status" value="1"/>
</dbReference>